<dbReference type="Proteomes" id="UP000321534">
    <property type="component" value="Unassembled WGS sequence"/>
</dbReference>
<feature type="domain" description="Integrase catalytic" evidence="3">
    <location>
        <begin position="225"/>
        <end position="403"/>
    </location>
</feature>
<comment type="caution">
    <text evidence="4">The sequence shown here is derived from an EMBL/GenBank/DDBJ whole genome shotgun (WGS) entry which is preliminary data.</text>
</comment>
<evidence type="ECO:0000259" key="3">
    <source>
        <dbReference type="PROSITE" id="PS50994"/>
    </source>
</evidence>
<dbReference type="Pfam" id="PF13384">
    <property type="entry name" value="HTH_23"/>
    <property type="match status" value="2"/>
</dbReference>
<dbReference type="InterPro" id="IPR053392">
    <property type="entry name" value="Transposase_IS30-like"/>
</dbReference>
<dbReference type="PANTHER" id="PTHR10948:SF23">
    <property type="entry name" value="TRANSPOSASE INSI FOR INSERTION SEQUENCE ELEMENT IS30A-RELATED"/>
    <property type="match status" value="1"/>
</dbReference>
<dbReference type="InterPro" id="IPR001584">
    <property type="entry name" value="Integrase_cat-core"/>
</dbReference>
<organism evidence="4 5">
    <name type="scientific">Terrabacter aerolatus</name>
    <dbReference type="NCBI Taxonomy" id="422442"/>
    <lineage>
        <taxon>Bacteria</taxon>
        <taxon>Bacillati</taxon>
        <taxon>Actinomycetota</taxon>
        <taxon>Actinomycetes</taxon>
        <taxon>Micrococcales</taxon>
        <taxon>Intrasporangiaceae</taxon>
        <taxon>Terrabacter</taxon>
    </lineage>
</organism>
<dbReference type="InterPro" id="IPR051917">
    <property type="entry name" value="Transposase-Integrase"/>
</dbReference>
<dbReference type="InterPro" id="IPR036397">
    <property type="entry name" value="RNaseH_sf"/>
</dbReference>
<name>A0A512D717_9MICO</name>
<dbReference type="InterPro" id="IPR009057">
    <property type="entry name" value="Homeodomain-like_sf"/>
</dbReference>
<sequence length="409" mass="45009">MGGIPGTYSFAQRQQVLGLLEQGLAAMEVARRVGVDRRTVGRWAKVAGMTFRMGPVGGLLRPTAPVIQGDFTDPRGRLTEAGRALIAVRLREGQRPARIAAELGVHRSSVSRELTRHRVAGVYSVRVAQARAVANRARPQPRKLDRAEYAALRAAVIEGLNAHWSPQQIQGELALRYPQDESMQISHETLYQALYVQGRGSLRAELARDKALRSGRTSRVPASKLAARPRGKSWVGDATITARPAEVSDRAVPGHWEGDLILGAGNRTAAITLVERATRYTMIARLPARHDATTVTDRLIEMVTALPTHLVKTLTWDQGAELAEHARFTVAADCKVYFCDPHSPWQRGTNENTNGLIREFFPKGIDFTTVPDEEIARVEQLLNTRPRATLGFHTPAVRLNELLTVAQTG</sequence>
<dbReference type="Pfam" id="PF00665">
    <property type="entry name" value="rve"/>
    <property type="match status" value="1"/>
</dbReference>
<protein>
    <submittedName>
        <fullName evidence="4">IS30 family transposase</fullName>
    </submittedName>
</protein>
<accession>A0A512D717</accession>
<evidence type="ECO:0000256" key="1">
    <source>
        <dbReference type="ARBA" id="ARBA00002190"/>
    </source>
</evidence>
<dbReference type="GO" id="GO:0003677">
    <property type="term" value="F:DNA binding"/>
    <property type="evidence" value="ECO:0007669"/>
    <property type="project" value="InterPro"/>
</dbReference>
<dbReference type="PROSITE" id="PS01043">
    <property type="entry name" value="TRANSPOSASE_IS30"/>
    <property type="match status" value="1"/>
</dbReference>
<dbReference type="SUPFAM" id="SSF46689">
    <property type="entry name" value="Homeodomain-like"/>
    <property type="match status" value="2"/>
</dbReference>
<dbReference type="PANTHER" id="PTHR10948">
    <property type="entry name" value="TRANSPOSASE"/>
    <property type="match status" value="1"/>
</dbReference>
<dbReference type="AlphaFoldDB" id="A0A512D717"/>
<proteinExistence type="inferred from homology"/>
<dbReference type="GO" id="GO:0005829">
    <property type="term" value="C:cytosol"/>
    <property type="evidence" value="ECO:0007669"/>
    <property type="project" value="TreeGrafter"/>
</dbReference>
<evidence type="ECO:0000313" key="5">
    <source>
        <dbReference type="Proteomes" id="UP000321534"/>
    </source>
</evidence>
<dbReference type="RefSeq" id="WP_147068628.1">
    <property type="nucleotide sequence ID" value="NZ_BAAARO010000032.1"/>
</dbReference>
<gene>
    <name evidence="4" type="ORF">TAE01_40810</name>
</gene>
<dbReference type="InterPro" id="IPR001598">
    <property type="entry name" value="Transposase_IS30_CS"/>
</dbReference>
<evidence type="ECO:0000313" key="4">
    <source>
        <dbReference type="EMBL" id="GEO32271.1"/>
    </source>
</evidence>
<dbReference type="GO" id="GO:0004803">
    <property type="term" value="F:transposase activity"/>
    <property type="evidence" value="ECO:0007669"/>
    <property type="project" value="InterPro"/>
</dbReference>
<dbReference type="Gene3D" id="3.30.420.10">
    <property type="entry name" value="Ribonuclease H-like superfamily/Ribonuclease H"/>
    <property type="match status" value="1"/>
</dbReference>
<dbReference type="PROSITE" id="PS50994">
    <property type="entry name" value="INTEGRASE"/>
    <property type="match status" value="1"/>
</dbReference>
<dbReference type="SUPFAM" id="SSF53098">
    <property type="entry name" value="Ribonuclease H-like"/>
    <property type="match status" value="1"/>
</dbReference>
<dbReference type="NCBIfam" id="NF033563">
    <property type="entry name" value="transpos_IS30"/>
    <property type="match status" value="1"/>
</dbReference>
<comment type="similarity">
    <text evidence="2">Belongs to the transposase IS30 family.</text>
</comment>
<keyword evidence="5" id="KW-1185">Reference proteome</keyword>
<dbReference type="GO" id="GO:0006313">
    <property type="term" value="P:DNA transposition"/>
    <property type="evidence" value="ECO:0007669"/>
    <property type="project" value="InterPro"/>
</dbReference>
<dbReference type="OrthoDB" id="9803231at2"/>
<evidence type="ECO:0000256" key="2">
    <source>
        <dbReference type="ARBA" id="ARBA00006363"/>
    </source>
</evidence>
<dbReference type="InterPro" id="IPR012337">
    <property type="entry name" value="RNaseH-like_sf"/>
</dbReference>
<dbReference type="EMBL" id="BJYX01000053">
    <property type="protein sequence ID" value="GEO32271.1"/>
    <property type="molecule type" value="Genomic_DNA"/>
</dbReference>
<reference evidence="4 5" key="1">
    <citation type="submission" date="2019-07" db="EMBL/GenBank/DDBJ databases">
        <title>Whole genome shotgun sequence of Terrabacter aerolatus NBRC 106305.</title>
        <authorList>
            <person name="Hosoyama A."/>
            <person name="Uohara A."/>
            <person name="Ohji S."/>
            <person name="Ichikawa N."/>
        </authorList>
    </citation>
    <scope>NUCLEOTIDE SEQUENCE [LARGE SCALE GENOMIC DNA]</scope>
    <source>
        <strain evidence="4 5">NBRC 106305</strain>
    </source>
</reference>
<dbReference type="GO" id="GO:0015074">
    <property type="term" value="P:DNA integration"/>
    <property type="evidence" value="ECO:0007669"/>
    <property type="project" value="InterPro"/>
</dbReference>
<comment type="function">
    <text evidence="1">Required for the transposition of the insertion element.</text>
</comment>